<feature type="site" description="Lowers pKa of active site Tyr" evidence="6">
    <location>
        <position position="106"/>
    </location>
</feature>
<comment type="similarity">
    <text evidence="1">Belongs to the aldo/keto reductase family.</text>
</comment>
<dbReference type="PANTHER" id="PTHR43827">
    <property type="entry name" value="2,5-DIKETO-D-GLUCONIC ACID REDUCTASE"/>
    <property type="match status" value="1"/>
</dbReference>
<dbReference type="Gene3D" id="3.20.20.100">
    <property type="entry name" value="NADP-dependent oxidoreductase domain"/>
    <property type="match status" value="1"/>
</dbReference>
<dbReference type="SUPFAM" id="SSF51430">
    <property type="entry name" value="NAD(P)-linked oxidoreductase"/>
    <property type="match status" value="1"/>
</dbReference>
<dbReference type="PROSITE" id="PS00798">
    <property type="entry name" value="ALDOKETO_REDUCTASE_1"/>
    <property type="match status" value="1"/>
</dbReference>
<gene>
    <name evidence="8" type="ORF">EEDITHA_LOCUS13483</name>
</gene>
<evidence type="ECO:0000256" key="1">
    <source>
        <dbReference type="ARBA" id="ARBA00007905"/>
    </source>
</evidence>
<proteinExistence type="inferred from homology"/>
<evidence type="ECO:0000256" key="3">
    <source>
        <dbReference type="ARBA" id="ARBA00023002"/>
    </source>
</evidence>
<keyword evidence="3" id="KW-0560">Oxidoreductase</keyword>
<evidence type="ECO:0000256" key="5">
    <source>
        <dbReference type="PIRSR" id="PIRSR000097-2"/>
    </source>
</evidence>
<dbReference type="GO" id="GO:0016616">
    <property type="term" value="F:oxidoreductase activity, acting on the CH-OH group of donors, NAD or NADP as acceptor"/>
    <property type="evidence" value="ECO:0007669"/>
    <property type="project" value="UniProtKB-ARBA"/>
</dbReference>
<dbReference type="AlphaFoldDB" id="A0AAU9UGC9"/>
<protein>
    <recommendedName>
        <fullName evidence="7">NADP-dependent oxidoreductase domain-containing protein</fullName>
    </recommendedName>
</protein>
<dbReference type="Proteomes" id="UP001153954">
    <property type="component" value="Unassembled WGS sequence"/>
</dbReference>
<sequence>MVKLSKTTIFKILHNYLGMTKAISATSVPYIELNDGNKIPVVSYGTFGRVQDVHLIKPAVIQAIEAGYRHIDTAAIYRNEEQVGEAIADVTNRGIVTREELWITTKINSAIGTREGVLPAIKESLQKLNLDYIDLYLIHFPGNASNHDYLNVWKGMEDVQKLNLTRSIGVANFNTQQLDRVIANSDTVPSVNQVEVHPFFNNLDIVEYSQSLNISVMSYANFGFMVPRPWLKQTPYQTFEEPILRQLAQKYGKMPSQITLRYLLERGTIVIPRSTNKIHIEINIDVFDFKLTQEEIKLINEVDQGDKVYSFDPESLPAFLEYFGLI</sequence>
<dbReference type="EMBL" id="CAKOGL010000019">
    <property type="protein sequence ID" value="CAH2098365.1"/>
    <property type="molecule type" value="Genomic_DNA"/>
</dbReference>
<dbReference type="FunFam" id="3.20.20.100:FF:000002">
    <property type="entry name" value="2,5-diketo-D-gluconic acid reductase A"/>
    <property type="match status" value="1"/>
</dbReference>
<dbReference type="PANTHER" id="PTHR43827:SF3">
    <property type="entry name" value="NADP-DEPENDENT OXIDOREDUCTASE DOMAIN-CONTAINING PROTEIN"/>
    <property type="match status" value="1"/>
</dbReference>
<dbReference type="PIRSF" id="PIRSF000097">
    <property type="entry name" value="AKR"/>
    <property type="match status" value="1"/>
</dbReference>
<accession>A0AAU9UGC9</accession>
<dbReference type="Pfam" id="PF00248">
    <property type="entry name" value="Aldo_ket_red"/>
    <property type="match status" value="1"/>
</dbReference>
<feature type="binding site" evidence="5">
    <location>
        <position position="139"/>
    </location>
    <ligand>
        <name>substrate</name>
    </ligand>
</feature>
<evidence type="ECO:0000256" key="4">
    <source>
        <dbReference type="PIRSR" id="PIRSR000097-1"/>
    </source>
</evidence>
<evidence type="ECO:0000256" key="2">
    <source>
        <dbReference type="ARBA" id="ARBA00022857"/>
    </source>
</evidence>
<keyword evidence="9" id="KW-1185">Reference proteome</keyword>
<dbReference type="InterPro" id="IPR018170">
    <property type="entry name" value="Aldo/ket_reductase_CS"/>
</dbReference>
<feature type="domain" description="NADP-dependent oxidoreductase" evidence="7">
    <location>
        <begin position="59"/>
        <end position="303"/>
    </location>
</feature>
<organism evidence="8 9">
    <name type="scientific">Euphydryas editha</name>
    <name type="common">Edith's checkerspot</name>
    <dbReference type="NCBI Taxonomy" id="104508"/>
    <lineage>
        <taxon>Eukaryota</taxon>
        <taxon>Metazoa</taxon>
        <taxon>Ecdysozoa</taxon>
        <taxon>Arthropoda</taxon>
        <taxon>Hexapoda</taxon>
        <taxon>Insecta</taxon>
        <taxon>Pterygota</taxon>
        <taxon>Neoptera</taxon>
        <taxon>Endopterygota</taxon>
        <taxon>Lepidoptera</taxon>
        <taxon>Glossata</taxon>
        <taxon>Ditrysia</taxon>
        <taxon>Papilionoidea</taxon>
        <taxon>Nymphalidae</taxon>
        <taxon>Nymphalinae</taxon>
        <taxon>Euphydryas</taxon>
    </lineage>
</organism>
<evidence type="ECO:0000313" key="9">
    <source>
        <dbReference type="Proteomes" id="UP001153954"/>
    </source>
</evidence>
<evidence type="ECO:0000256" key="6">
    <source>
        <dbReference type="PIRSR" id="PIRSR000097-3"/>
    </source>
</evidence>
<keyword evidence="2" id="KW-0521">NADP</keyword>
<evidence type="ECO:0000259" key="7">
    <source>
        <dbReference type="Pfam" id="PF00248"/>
    </source>
</evidence>
<dbReference type="InterPro" id="IPR020471">
    <property type="entry name" value="AKR"/>
</dbReference>
<feature type="active site" description="Proton donor" evidence="4">
    <location>
        <position position="77"/>
    </location>
</feature>
<dbReference type="PRINTS" id="PR00069">
    <property type="entry name" value="ALDKETRDTASE"/>
</dbReference>
<evidence type="ECO:0000313" key="8">
    <source>
        <dbReference type="EMBL" id="CAH2098365.1"/>
    </source>
</evidence>
<comment type="caution">
    <text evidence="8">The sequence shown here is derived from an EMBL/GenBank/DDBJ whole genome shotgun (WGS) entry which is preliminary data.</text>
</comment>
<name>A0AAU9UGC9_EUPED</name>
<dbReference type="InterPro" id="IPR036812">
    <property type="entry name" value="NAD(P)_OxRdtase_dom_sf"/>
</dbReference>
<reference evidence="8" key="1">
    <citation type="submission" date="2022-03" db="EMBL/GenBank/DDBJ databases">
        <authorList>
            <person name="Tunstrom K."/>
        </authorList>
    </citation>
    <scope>NUCLEOTIDE SEQUENCE</scope>
</reference>
<dbReference type="InterPro" id="IPR023210">
    <property type="entry name" value="NADP_OxRdtase_dom"/>
</dbReference>